<comment type="caution">
    <text evidence="8">The sequence shown here is derived from an EMBL/GenBank/DDBJ whole genome shotgun (WGS) entry which is preliminary data.</text>
</comment>
<dbReference type="Proteomes" id="UP001642540">
    <property type="component" value="Unassembled WGS sequence"/>
</dbReference>
<reference evidence="8 9" key="1">
    <citation type="submission" date="2024-08" db="EMBL/GenBank/DDBJ databases">
        <authorList>
            <person name="Cucini C."/>
            <person name="Frati F."/>
        </authorList>
    </citation>
    <scope>NUCLEOTIDE SEQUENCE [LARGE SCALE GENOMIC DNA]</scope>
</reference>
<sequence length="405" mass="46583">MEHVQVHQNTCIFTDIPINQTWCTEIIGKNHESNNSQNLSYSPEHQVCYTCYFVAVNFFDTEKEDDYLHIHSVGFLIIYILGTLSILIGAFGLVTNVLNVIVLRTKPCCGSSLTALLIPLALCDFLTNFSAVFSVAAALMMHGKVSRGLEVQAINYYFGCVAYLARESSICITLLITVERYIVVTKPLHATQWFTVRKTQVFCAIVVGIVFLLHAPRWFETRWRKIEPSNRIPPLDGFPYIMEFTPFGHFYYEVIGPVYFILNYIFPILMLFIVNLLLYRGIKESSKMRLCRWSISTITNSETPLQRELAAARMFRWVVVVLILCQVVPILFGIFFVFKRVAYREFGYLIVVCYNFNAAVNIIIYCAFGKSFRSGYLSILKRKQVENSQPFQMNECSRRTSTMTI</sequence>
<name>A0ABP1PSP3_9HEXA</name>
<keyword evidence="4 6" id="KW-1133">Transmembrane helix</keyword>
<evidence type="ECO:0000259" key="7">
    <source>
        <dbReference type="PROSITE" id="PS50262"/>
    </source>
</evidence>
<dbReference type="EMBL" id="CAXLJM020000007">
    <property type="protein sequence ID" value="CAL8073947.1"/>
    <property type="molecule type" value="Genomic_DNA"/>
</dbReference>
<accession>A0ABP1PSP3</accession>
<evidence type="ECO:0000313" key="9">
    <source>
        <dbReference type="Proteomes" id="UP001642540"/>
    </source>
</evidence>
<evidence type="ECO:0000256" key="5">
    <source>
        <dbReference type="ARBA" id="ARBA00023136"/>
    </source>
</evidence>
<comment type="similarity">
    <text evidence="2">Belongs to the G-protein coupled receptor 1 family.</text>
</comment>
<dbReference type="PANTHER" id="PTHR46641">
    <property type="entry name" value="FMRFAMIDE RECEPTOR-RELATED"/>
    <property type="match status" value="1"/>
</dbReference>
<feature type="domain" description="G-protein coupled receptors family 1 profile" evidence="7">
    <location>
        <begin position="95"/>
        <end position="365"/>
    </location>
</feature>
<comment type="subcellular location">
    <subcellularLocation>
        <location evidence="1">Membrane</location>
    </subcellularLocation>
</comment>
<dbReference type="PANTHER" id="PTHR46641:SF2">
    <property type="entry name" value="FMRFAMIDE RECEPTOR"/>
    <property type="match status" value="1"/>
</dbReference>
<dbReference type="Gene3D" id="1.20.1070.10">
    <property type="entry name" value="Rhodopsin 7-helix transmembrane proteins"/>
    <property type="match status" value="1"/>
</dbReference>
<feature type="transmembrane region" description="Helical" evidence="6">
    <location>
        <begin position="348"/>
        <end position="368"/>
    </location>
</feature>
<keyword evidence="3 6" id="KW-0812">Transmembrane</keyword>
<dbReference type="SUPFAM" id="SSF81321">
    <property type="entry name" value="Family A G protein-coupled receptor-like"/>
    <property type="match status" value="1"/>
</dbReference>
<evidence type="ECO:0000256" key="2">
    <source>
        <dbReference type="ARBA" id="ARBA00010663"/>
    </source>
</evidence>
<feature type="transmembrane region" description="Helical" evidence="6">
    <location>
        <begin position="314"/>
        <end position="336"/>
    </location>
</feature>
<dbReference type="PROSITE" id="PS50262">
    <property type="entry name" value="G_PROTEIN_RECEP_F1_2"/>
    <property type="match status" value="1"/>
</dbReference>
<protein>
    <recommendedName>
        <fullName evidence="7">G-protein coupled receptors family 1 profile domain-containing protein</fullName>
    </recommendedName>
</protein>
<dbReference type="InterPro" id="IPR052954">
    <property type="entry name" value="GPCR-Ligand_Int"/>
</dbReference>
<feature type="transmembrane region" description="Helical" evidence="6">
    <location>
        <begin position="115"/>
        <end position="142"/>
    </location>
</feature>
<feature type="transmembrane region" description="Helical" evidence="6">
    <location>
        <begin position="76"/>
        <end position="103"/>
    </location>
</feature>
<evidence type="ECO:0000256" key="4">
    <source>
        <dbReference type="ARBA" id="ARBA00022989"/>
    </source>
</evidence>
<organism evidence="8 9">
    <name type="scientific">Orchesella dallaii</name>
    <dbReference type="NCBI Taxonomy" id="48710"/>
    <lineage>
        <taxon>Eukaryota</taxon>
        <taxon>Metazoa</taxon>
        <taxon>Ecdysozoa</taxon>
        <taxon>Arthropoda</taxon>
        <taxon>Hexapoda</taxon>
        <taxon>Collembola</taxon>
        <taxon>Entomobryomorpha</taxon>
        <taxon>Entomobryoidea</taxon>
        <taxon>Orchesellidae</taxon>
        <taxon>Orchesellinae</taxon>
        <taxon>Orchesella</taxon>
    </lineage>
</organism>
<dbReference type="Pfam" id="PF00001">
    <property type="entry name" value="7tm_1"/>
    <property type="match status" value="1"/>
</dbReference>
<evidence type="ECO:0000256" key="3">
    <source>
        <dbReference type="ARBA" id="ARBA00022692"/>
    </source>
</evidence>
<proteinExistence type="inferred from homology"/>
<dbReference type="InterPro" id="IPR017452">
    <property type="entry name" value="GPCR_Rhodpsn_7TM"/>
</dbReference>
<gene>
    <name evidence="8" type="ORF">ODALV1_LOCUS2758</name>
</gene>
<keyword evidence="5 6" id="KW-0472">Membrane</keyword>
<evidence type="ECO:0000256" key="1">
    <source>
        <dbReference type="ARBA" id="ARBA00004370"/>
    </source>
</evidence>
<feature type="transmembrane region" description="Helical" evidence="6">
    <location>
        <begin position="258"/>
        <end position="279"/>
    </location>
</feature>
<dbReference type="InterPro" id="IPR000276">
    <property type="entry name" value="GPCR_Rhodpsn"/>
</dbReference>
<evidence type="ECO:0000256" key="6">
    <source>
        <dbReference type="SAM" id="Phobius"/>
    </source>
</evidence>
<evidence type="ECO:0000313" key="8">
    <source>
        <dbReference type="EMBL" id="CAL8073947.1"/>
    </source>
</evidence>
<keyword evidence="9" id="KW-1185">Reference proteome</keyword>
<feature type="transmembrane region" description="Helical" evidence="6">
    <location>
        <begin position="199"/>
        <end position="219"/>
    </location>
</feature>
<dbReference type="PRINTS" id="PR00237">
    <property type="entry name" value="GPCRRHODOPSN"/>
</dbReference>
<dbReference type="CDD" id="cd14978">
    <property type="entry name" value="7tmA_FMRFamide_R-like"/>
    <property type="match status" value="1"/>
</dbReference>